<evidence type="ECO:0000256" key="1">
    <source>
        <dbReference type="SAM" id="MobiDB-lite"/>
    </source>
</evidence>
<gene>
    <name evidence="2" type="ORF">PHYBOEH_011811</name>
</gene>
<dbReference type="AlphaFoldDB" id="A0A8T1VHW1"/>
<feature type="region of interest" description="Disordered" evidence="1">
    <location>
        <begin position="1"/>
        <end position="56"/>
    </location>
</feature>
<accession>A0A8T1VHW1</accession>
<dbReference type="EMBL" id="JAGDFL010000922">
    <property type="protein sequence ID" value="KAG7379733.1"/>
    <property type="molecule type" value="Genomic_DNA"/>
</dbReference>
<dbReference type="PANTHER" id="PTHR46586:SF3">
    <property type="entry name" value="ANKYRIN REPEAT-CONTAINING PROTEIN"/>
    <property type="match status" value="1"/>
</dbReference>
<feature type="compositionally biased region" description="Acidic residues" evidence="1">
    <location>
        <begin position="27"/>
        <end position="42"/>
    </location>
</feature>
<evidence type="ECO:0000313" key="2">
    <source>
        <dbReference type="EMBL" id="KAG7379733.1"/>
    </source>
</evidence>
<organism evidence="2 3">
    <name type="scientific">Phytophthora boehmeriae</name>
    <dbReference type="NCBI Taxonomy" id="109152"/>
    <lineage>
        <taxon>Eukaryota</taxon>
        <taxon>Sar</taxon>
        <taxon>Stramenopiles</taxon>
        <taxon>Oomycota</taxon>
        <taxon>Peronosporomycetes</taxon>
        <taxon>Peronosporales</taxon>
        <taxon>Peronosporaceae</taxon>
        <taxon>Phytophthora</taxon>
    </lineage>
</organism>
<dbReference type="PANTHER" id="PTHR46586">
    <property type="entry name" value="ANKYRIN REPEAT-CONTAINING PROTEIN"/>
    <property type="match status" value="1"/>
</dbReference>
<dbReference type="OrthoDB" id="129935at2759"/>
<dbReference type="InterPro" id="IPR052050">
    <property type="entry name" value="SecEffector_AnkRepeat"/>
</dbReference>
<name>A0A8T1VHW1_9STRA</name>
<protein>
    <submittedName>
        <fullName evidence="2">Uncharacterized protein</fullName>
    </submittedName>
</protein>
<keyword evidence="3" id="KW-1185">Reference proteome</keyword>
<dbReference type="Proteomes" id="UP000693981">
    <property type="component" value="Unassembled WGS sequence"/>
</dbReference>
<reference evidence="2" key="1">
    <citation type="submission" date="2021-02" db="EMBL/GenBank/DDBJ databases">
        <authorList>
            <person name="Palmer J.M."/>
        </authorList>
    </citation>
    <scope>NUCLEOTIDE SEQUENCE</scope>
    <source>
        <strain evidence="2">SCRP23</strain>
    </source>
</reference>
<comment type="caution">
    <text evidence="2">The sequence shown here is derived from an EMBL/GenBank/DDBJ whole genome shotgun (WGS) entry which is preliminary data.</text>
</comment>
<evidence type="ECO:0000313" key="3">
    <source>
        <dbReference type="Proteomes" id="UP000693981"/>
    </source>
</evidence>
<proteinExistence type="predicted"/>
<sequence length="335" mass="36921">MSCSKRAHPSVDASLSPDAKRLRLHDDQEDSEQEDEAEDDGADKDKDEEPGALGEARLPADIQALPHVMKHLEMLLMTPDEALQEAVSAGQLDWMDRILDASEGLNIPHAAASAAANGQLLALKLLLRYCYKDNLEEDGDGVLSVRHQVLDDQGRVVSKGLAAKTTAAENAAANGHLNIVEYLLPFLTSKDVDGTNNDEVLVDVIAVAARKNHVHIVKFLFPKLFDRHRQYQWEGWCKALEEAAGSGHFALVVFVAGCKAPRWPVSCSRSSRRDALSLAIIGGHDEIVNYLLGLDPAVFCWDLKQACDEAVKLDKRDLKDTLYSLYPKYITNKSE</sequence>